<dbReference type="OrthoDB" id="4425432at2"/>
<keyword evidence="2" id="KW-1185">Reference proteome</keyword>
<evidence type="ECO:0000313" key="2">
    <source>
        <dbReference type="Proteomes" id="UP000317344"/>
    </source>
</evidence>
<reference evidence="1 2" key="2">
    <citation type="submission" date="2019-07" db="EMBL/GenBank/DDBJ databases">
        <authorList>
            <person name="Huang Y."/>
        </authorList>
    </citation>
    <scope>NUCLEOTIDE SEQUENCE [LARGE SCALE GENOMIC DNA]</scope>
    <source>
        <strain evidence="1 2">HY188</strain>
    </source>
</reference>
<dbReference type="RefSeq" id="WP_143909142.1">
    <property type="nucleotide sequence ID" value="NZ_CP041765.1"/>
</dbReference>
<evidence type="ECO:0000313" key="1">
    <source>
        <dbReference type="EMBL" id="QDQ97948.1"/>
    </source>
</evidence>
<dbReference type="EMBL" id="CP041765">
    <property type="protein sequence ID" value="QDQ97948.1"/>
    <property type="molecule type" value="Genomic_DNA"/>
</dbReference>
<protein>
    <submittedName>
        <fullName evidence="1">Uncharacterized protein</fullName>
    </submittedName>
</protein>
<proteinExistence type="predicted"/>
<dbReference type="KEGG" id="toy:FO059_12290"/>
<sequence>MGNQQWVDEVTGGASLRAIGDRIGKNHVTVGRRIADGQPDICIAIARAYDADPIAGLVVWGVLSDGEVRAHVGTVALSDATDLELAEELVRRIKTGEHEGLTAPIDNIVDIGERAPRDHSLVESDDLAVAFNGEVDETTEDDFTP</sequence>
<gene>
    <name evidence="1" type="ORF">FO059_12290</name>
</gene>
<reference evidence="1 2" key="1">
    <citation type="submission" date="2019-07" db="EMBL/GenBank/DDBJ databases">
        <title>Tomitella cavernea sp. nov., an actinomycete isolated from soil.</title>
        <authorList>
            <person name="Cheng J."/>
        </authorList>
    </citation>
    <scope>NUCLEOTIDE SEQUENCE [LARGE SCALE GENOMIC DNA]</scope>
    <source>
        <strain evidence="1 2">HY188</strain>
    </source>
</reference>
<accession>A0A516X4E8</accession>
<organism evidence="1 2">
    <name type="scientific">Tomitella fengzijianii</name>
    <dbReference type="NCBI Taxonomy" id="2597660"/>
    <lineage>
        <taxon>Bacteria</taxon>
        <taxon>Bacillati</taxon>
        <taxon>Actinomycetota</taxon>
        <taxon>Actinomycetes</taxon>
        <taxon>Mycobacteriales</taxon>
        <taxon>Tomitella</taxon>
    </lineage>
</organism>
<dbReference type="AlphaFoldDB" id="A0A516X4E8"/>
<dbReference type="Proteomes" id="UP000317344">
    <property type="component" value="Chromosome"/>
</dbReference>
<name>A0A516X4E8_9ACTN</name>